<dbReference type="AlphaFoldDB" id="A0AAQ3PC51"/>
<comment type="similarity">
    <text evidence="1 4">Belongs to the short-chain dehydrogenases/reductases (SDR) family.</text>
</comment>
<reference evidence="5 6" key="1">
    <citation type="journal article" date="2023" name="Life. Sci Alliance">
        <title>Evolutionary insights into 3D genome organization and epigenetic landscape of Vigna mungo.</title>
        <authorList>
            <person name="Junaid A."/>
            <person name="Singh B."/>
            <person name="Bhatia S."/>
        </authorList>
    </citation>
    <scope>NUCLEOTIDE SEQUENCE [LARGE SCALE GENOMIC DNA]</scope>
    <source>
        <strain evidence="5">Urdbean</strain>
    </source>
</reference>
<protein>
    <recommendedName>
        <fullName evidence="7">(+)-neomenthol dehydrogenase</fullName>
    </recommendedName>
</protein>
<dbReference type="GO" id="GO:0016491">
    <property type="term" value="F:oxidoreductase activity"/>
    <property type="evidence" value="ECO:0007669"/>
    <property type="project" value="UniProtKB-KW"/>
</dbReference>
<keyword evidence="3" id="KW-0560">Oxidoreductase</keyword>
<dbReference type="Gene3D" id="3.40.50.720">
    <property type="entry name" value="NAD(P)-binding Rossmann-like Domain"/>
    <property type="match status" value="1"/>
</dbReference>
<feature type="non-terminal residue" evidence="5">
    <location>
        <position position="1"/>
    </location>
</feature>
<evidence type="ECO:0000313" key="6">
    <source>
        <dbReference type="Proteomes" id="UP001374535"/>
    </source>
</evidence>
<dbReference type="EMBL" id="CP144700">
    <property type="protein sequence ID" value="WVZ24277.1"/>
    <property type="molecule type" value="Genomic_DNA"/>
</dbReference>
<evidence type="ECO:0000256" key="2">
    <source>
        <dbReference type="ARBA" id="ARBA00022857"/>
    </source>
</evidence>
<dbReference type="PANTHER" id="PTHR43490">
    <property type="entry name" value="(+)-NEOMENTHOL DEHYDROGENASE"/>
    <property type="match status" value="1"/>
</dbReference>
<accession>A0AAQ3PC51</accession>
<gene>
    <name evidence="5" type="ORF">V8G54_002821</name>
</gene>
<dbReference type="GO" id="GO:0016020">
    <property type="term" value="C:membrane"/>
    <property type="evidence" value="ECO:0007669"/>
    <property type="project" value="TreeGrafter"/>
</dbReference>
<evidence type="ECO:0000256" key="3">
    <source>
        <dbReference type="ARBA" id="ARBA00023002"/>
    </source>
</evidence>
<dbReference type="PANTHER" id="PTHR43490:SF60">
    <property type="entry name" value="NAD(P)-BINDING ROSSMANN-FOLD SUPERFAMILY PROTEIN"/>
    <property type="match status" value="1"/>
</dbReference>
<keyword evidence="6" id="KW-1185">Reference proteome</keyword>
<dbReference type="InterPro" id="IPR036291">
    <property type="entry name" value="NAD(P)-bd_dom_sf"/>
</dbReference>
<keyword evidence="2" id="KW-0521">NADP</keyword>
<dbReference type="Pfam" id="PF00106">
    <property type="entry name" value="adh_short"/>
    <property type="match status" value="2"/>
</dbReference>
<evidence type="ECO:0000256" key="1">
    <source>
        <dbReference type="ARBA" id="ARBA00006484"/>
    </source>
</evidence>
<dbReference type="InterPro" id="IPR002347">
    <property type="entry name" value="SDR_fam"/>
</dbReference>
<dbReference type="Proteomes" id="UP001374535">
    <property type="component" value="Chromosome 1"/>
</dbReference>
<dbReference type="PRINTS" id="PR00081">
    <property type="entry name" value="GDHRDH"/>
</dbReference>
<name>A0AAQ3PC51_VIGMU</name>
<dbReference type="SUPFAM" id="SSF51735">
    <property type="entry name" value="NAD(P)-binding Rossmann-fold domains"/>
    <property type="match status" value="1"/>
</dbReference>
<dbReference type="FunFam" id="3.40.50.720:FF:000387">
    <property type="entry name" value="NAD(P)-binding Rossmann-fold superfamily protein"/>
    <property type="match status" value="1"/>
</dbReference>
<evidence type="ECO:0008006" key="7">
    <source>
        <dbReference type="Google" id="ProtNLM"/>
    </source>
</evidence>
<organism evidence="5 6">
    <name type="scientific">Vigna mungo</name>
    <name type="common">Black gram</name>
    <name type="synonym">Phaseolus mungo</name>
    <dbReference type="NCBI Taxonomy" id="3915"/>
    <lineage>
        <taxon>Eukaryota</taxon>
        <taxon>Viridiplantae</taxon>
        <taxon>Streptophyta</taxon>
        <taxon>Embryophyta</taxon>
        <taxon>Tracheophyta</taxon>
        <taxon>Spermatophyta</taxon>
        <taxon>Magnoliopsida</taxon>
        <taxon>eudicotyledons</taxon>
        <taxon>Gunneridae</taxon>
        <taxon>Pentapetalae</taxon>
        <taxon>rosids</taxon>
        <taxon>fabids</taxon>
        <taxon>Fabales</taxon>
        <taxon>Fabaceae</taxon>
        <taxon>Papilionoideae</taxon>
        <taxon>50 kb inversion clade</taxon>
        <taxon>NPAAA clade</taxon>
        <taxon>indigoferoid/millettioid clade</taxon>
        <taxon>Phaseoleae</taxon>
        <taxon>Vigna</taxon>
    </lineage>
</organism>
<sequence>SPSYSLSQMEPEHYFPSPSLLLTRWWRRETVAVVTGGNKGIGFALVKRFAELGVSVVLTARNKQRGEAAVETLREEGVGDYVHFLLLDVSDPLSVSTFASSFKAKFGPTLDILVNNAGVSYNELEENSVQHAESVMKTNFYGPKLLIQALLPLFRRSSFSITRVLNVSSRLGSLNKVRNADIRAVLEREELMEEEIEGVVDMFLRDVREGRWKKEGWPSYWTEYAVSKLALNAYSRVLAKRYSYQGSGLSVNCFCPGFTQTSMTKGKGTHTAEAAAACAATLALLPPHLLPTGKFFSLGRAATFLNATSKL</sequence>
<dbReference type="PRINTS" id="PR00080">
    <property type="entry name" value="SDRFAMILY"/>
</dbReference>
<evidence type="ECO:0000313" key="5">
    <source>
        <dbReference type="EMBL" id="WVZ24277.1"/>
    </source>
</evidence>
<proteinExistence type="inferred from homology"/>
<evidence type="ECO:0000256" key="4">
    <source>
        <dbReference type="RuleBase" id="RU000363"/>
    </source>
</evidence>